<gene>
    <name evidence="6" type="ORF">M407DRAFT_210651</name>
</gene>
<dbReference type="SMART" id="SM00312">
    <property type="entry name" value="PX"/>
    <property type="match status" value="1"/>
</dbReference>
<dbReference type="SUPFAM" id="SSF50044">
    <property type="entry name" value="SH3-domain"/>
    <property type="match status" value="1"/>
</dbReference>
<feature type="region of interest" description="Disordered" evidence="3">
    <location>
        <begin position="541"/>
        <end position="573"/>
    </location>
</feature>
<dbReference type="GO" id="GO:0031410">
    <property type="term" value="C:cytoplasmic vesicle"/>
    <property type="evidence" value="ECO:0007669"/>
    <property type="project" value="TreeGrafter"/>
</dbReference>
<keyword evidence="7" id="KW-1185">Reference proteome</keyword>
<dbReference type="Gene3D" id="3.30.1520.10">
    <property type="entry name" value="Phox-like domain"/>
    <property type="match status" value="1"/>
</dbReference>
<dbReference type="InterPro" id="IPR036028">
    <property type="entry name" value="SH3-like_dom_sf"/>
</dbReference>
<feature type="region of interest" description="Disordered" evidence="3">
    <location>
        <begin position="211"/>
        <end position="236"/>
    </location>
</feature>
<dbReference type="SMART" id="SM00326">
    <property type="entry name" value="SH3"/>
    <property type="match status" value="1"/>
</dbReference>
<evidence type="ECO:0008006" key="8">
    <source>
        <dbReference type="Google" id="ProtNLM"/>
    </source>
</evidence>
<dbReference type="PANTHER" id="PTHR45827">
    <property type="entry name" value="SORTING NEXIN"/>
    <property type="match status" value="1"/>
</dbReference>
<dbReference type="Gene3D" id="2.30.30.40">
    <property type="entry name" value="SH3 Domains"/>
    <property type="match status" value="1"/>
</dbReference>
<dbReference type="Pfam" id="PF10456">
    <property type="entry name" value="BAR_3_WASP_bdg"/>
    <property type="match status" value="1"/>
</dbReference>
<dbReference type="AlphaFoldDB" id="A0A0C3QHV6"/>
<feature type="domain" description="PX" evidence="5">
    <location>
        <begin position="326"/>
        <end position="451"/>
    </location>
</feature>
<dbReference type="InterPro" id="IPR001683">
    <property type="entry name" value="PX_dom"/>
</dbReference>
<protein>
    <recommendedName>
        <fullName evidence="8">PX domain-containing protein</fullName>
    </recommendedName>
</protein>
<dbReference type="PROSITE" id="PS50002">
    <property type="entry name" value="SH3"/>
    <property type="match status" value="1"/>
</dbReference>
<reference evidence="7" key="2">
    <citation type="submission" date="2015-01" db="EMBL/GenBank/DDBJ databases">
        <title>Evolutionary Origins and Diversification of the Mycorrhizal Mutualists.</title>
        <authorList>
            <consortium name="DOE Joint Genome Institute"/>
            <consortium name="Mycorrhizal Genomics Consortium"/>
            <person name="Kohler A."/>
            <person name="Kuo A."/>
            <person name="Nagy L.G."/>
            <person name="Floudas D."/>
            <person name="Copeland A."/>
            <person name="Barry K.W."/>
            <person name="Cichocki N."/>
            <person name="Veneault-Fourrey C."/>
            <person name="LaButti K."/>
            <person name="Lindquist E.A."/>
            <person name="Lipzen A."/>
            <person name="Lundell T."/>
            <person name="Morin E."/>
            <person name="Murat C."/>
            <person name="Riley R."/>
            <person name="Ohm R."/>
            <person name="Sun H."/>
            <person name="Tunlid A."/>
            <person name="Henrissat B."/>
            <person name="Grigoriev I.V."/>
            <person name="Hibbett D.S."/>
            <person name="Martin F."/>
        </authorList>
    </citation>
    <scope>NUCLEOTIDE SEQUENCE [LARGE SCALE GENOMIC DNA]</scope>
    <source>
        <strain evidence="7">MUT 4182</strain>
    </source>
</reference>
<accession>A0A0C3QHV6</accession>
<feature type="region of interest" description="Disordered" evidence="3">
    <location>
        <begin position="315"/>
        <end position="339"/>
    </location>
</feature>
<evidence type="ECO:0000256" key="2">
    <source>
        <dbReference type="PROSITE-ProRule" id="PRU00192"/>
    </source>
</evidence>
<dbReference type="EMBL" id="KN823043">
    <property type="protein sequence ID" value="KIO25394.1"/>
    <property type="molecule type" value="Genomic_DNA"/>
</dbReference>
<evidence type="ECO:0000313" key="6">
    <source>
        <dbReference type="EMBL" id="KIO25394.1"/>
    </source>
</evidence>
<dbReference type="InterPro" id="IPR027267">
    <property type="entry name" value="AH/BAR_dom_sf"/>
</dbReference>
<dbReference type="InterPro" id="IPR036871">
    <property type="entry name" value="PX_dom_sf"/>
</dbReference>
<dbReference type="GO" id="GO:0035091">
    <property type="term" value="F:phosphatidylinositol binding"/>
    <property type="evidence" value="ECO:0007669"/>
    <property type="project" value="InterPro"/>
</dbReference>
<evidence type="ECO:0000256" key="1">
    <source>
        <dbReference type="ARBA" id="ARBA00022443"/>
    </source>
</evidence>
<proteinExistence type="predicted"/>
<feature type="compositionally biased region" description="Polar residues" evidence="3">
    <location>
        <begin position="541"/>
        <end position="553"/>
    </location>
</feature>
<evidence type="ECO:0000256" key="3">
    <source>
        <dbReference type="SAM" id="MobiDB-lite"/>
    </source>
</evidence>
<reference evidence="6 7" key="1">
    <citation type="submission" date="2014-04" db="EMBL/GenBank/DDBJ databases">
        <authorList>
            <consortium name="DOE Joint Genome Institute"/>
            <person name="Kuo A."/>
            <person name="Girlanda M."/>
            <person name="Perotto S."/>
            <person name="Kohler A."/>
            <person name="Nagy L.G."/>
            <person name="Floudas D."/>
            <person name="Copeland A."/>
            <person name="Barry K.W."/>
            <person name="Cichocki N."/>
            <person name="Veneault-Fourrey C."/>
            <person name="LaButti K."/>
            <person name="Lindquist E.A."/>
            <person name="Lipzen A."/>
            <person name="Lundell T."/>
            <person name="Morin E."/>
            <person name="Murat C."/>
            <person name="Sun H."/>
            <person name="Tunlid A."/>
            <person name="Henrissat B."/>
            <person name="Grigoriev I.V."/>
            <person name="Hibbett D.S."/>
            <person name="Martin F."/>
            <person name="Nordberg H.P."/>
            <person name="Cantor M.N."/>
            <person name="Hua S.X."/>
        </authorList>
    </citation>
    <scope>NUCLEOTIDE SEQUENCE [LARGE SCALE GENOMIC DNA]</scope>
    <source>
        <strain evidence="6 7">MUT 4182</strain>
    </source>
</reference>
<dbReference type="STRING" id="1051891.A0A0C3QHV6"/>
<dbReference type="GO" id="GO:0016197">
    <property type="term" value="P:endosomal transport"/>
    <property type="evidence" value="ECO:0007669"/>
    <property type="project" value="TreeGrafter"/>
</dbReference>
<dbReference type="OrthoDB" id="10254720at2759"/>
<feature type="domain" description="SH3" evidence="4">
    <location>
        <begin position="74"/>
        <end position="135"/>
    </location>
</feature>
<evidence type="ECO:0000259" key="4">
    <source>
        <dbReference type="PROSITE" id="PS50002"/>
    </source>
</evidence>
<dbReference type="SUPFAM" id="SSF64268">
    <property type="entry name" value="PX domain"/>
    <property type="match status" value="1"/>
</dbReference>
<dbReference type="Pfam" id="PF00018">
    <property type="entry name" value="SH3_1"/>
    <property type="match status" value="1"/>
</dbReference>
<feature type="region of interest" description="Disordered" evidence="3">
    <location>
        <begin position="722"/>
        <end position="752"/>
    </location>
</feature>
<dbReference type="Pfam" id="PF00787">
    <property type="entry name" value="PX"/>
    <property type="match status" value="1"/>
</dbReference>
<dbReference type="Gene3D" id="1.20.1270.60">
    <property type="entry name" value="Arfaptin homology (AH) domain/BAR domain"/>
    <property type="match status" value="1"/>
</dbReference>
<evidence type="ECO:0000313" key="7">
    <source>
        <dbReference type="Proteomes" id="UP000054248"/>
    </source>
</evidence>
<dbReference type="PANTHER" id="PTHR45827:SF1">
    <property type="entry name" value="SORTING NEXIN"/>
    <property type="match status" value="1"/>
</dbReference>
<feature type="compositionally biased region" description="Low complexity" evidence="3">
    <location>
        <begin position="316"/>
        <end position="339"/>
    </location>
</feature>
<dbReference type="InterPro" id="IPR019497">
    <property type="entry name" value="Sorting_nexin_WASP-bd-dom"/>
</dbReference>
<name>A0A0C3QHV6_9AGAM</name>
<organism evidence="6 7">
    <name type="scientific">Tulasnella calospora MUT 4182</name>
    <dbReference type="NCBI Taxonomy" id="1051891"/>
    <lineage>
        <taxon>Eukaryota</taxon>
        <taxon>Fungi</taxon>
        <taxon>Dikarya</taxon>
        <taxon>Basidiomycota</taxon>
        <taxon>Agaricomycotina</taxon>
        <taxon>Agaricomycetes</taxon>
        <taxon>Cantharellales</taxon>
        <taxon>Tulasnellaceae</taxon>
        <taxon>Tulasnella</taxon>
    </lineage>
</organism>
<keyword evidence="1 2" id="KW-0728">SH3 domain</keyword>
<dbReference type="PROSITE" id="PS50195">
    <property type="entry name" value="PX"/>
    <property type="match status" value="1"/>
</dbReference>
<dbReference type="Proteomes" id="UP000054248">
    <property type="component" value="Unassembled WGS sequence"/>
</dbReference>
<sequence length="868" mass="94931">MASYVSGLFSFGSKEPNSSDTNVRPTSNLSFDAGINASSAWTGARDATASDDEGDNRTVKGAKVTGIKQATEDHPPRSARALYDFEGKPDYRELVIRAGDELSIVKEDLAEGWSLAQYKGELGLIPRKYYIFTTDFVRPQPLTSEPPPTTTTSITNEPDTALATPPTQIMPLQPQLTGPYFAGLRQTLLGGKSLNRFSNFVTCGAEDWVLNGASPEDEDEGSASTASEGGGDADKGQHHIRVVSEDDPNRVDETTKPLPVEKHYVEMPPAWRSKTAPFKVLIHSPSKHTNPLTGSYTMYCVTALFQAHSPMHSRFSSASSTGHVGESSSSMTLGPSTSSRTVTQANAFDIPGKQIGSPLYDEIDEETANTVHVTVHRRFSHFVFLQTALSRRLPGIALPPLPDKQYAGRFNDEFVEARRGDLEKWLSRVVRHPLARNSEVVVFFLSCDNETEWRRNLPRFLAPPPSLGPAFYAHVYHPDFNFDSEEAEETVDRFENHIAGVGRGVQGVRGVFGRLREAHVGVSMATRALSYSLLSLVTSTPAEPSTLSPTSPAVTYPWETGSDDGNDEGSKRKGLMNDEGAWCWRDECEDCLRRTKAYQRTAETLQFIADAYDDHARRTQYATHDALKDVAHPSETYAGVIDTHRATLTRYDELIRDFNSADPDHARAARCETVLNTTMAEFDNYHDQKGDDFDRIAKEHLDGEIAFHEQILRRLRAARAGFEPPSATSPTGQSYFPASPPSTAPLSASAFTTASGRQHSALTREYYTALPNGPRQPSIYERDLGTSTVNRHPPPLPQPTAHIFDSGVVRPVSTAVNSIVGGIKGGAEGLKETGSAMGVGLPSLTMPVLGDITRGSVFDFGRLWSSGA</sequence>
<dbReference type="GO" id="GO:0005886">
    <property type="term" value="C:plasma membrane"/>
    <property type="evidence" value="ECO:0007669"/>
    <property type="project" value="TreeGrafter"/>
</dbReference>
<dbReference type="HOGENOM" id="CLU_020758_0_0_1"/>
<dbReference type="GO" id="GO:0097320">
    <property type="term" value="P:plasma membrane tubulation"/>
    <property type="evidence" value="ECO:0007669"/>
    <property type="project" value="TreeGrafter"/>
</dbReference>
<evidence type="ECO:0000259" key="5">
    <source>
        <dbReference type="PROSITE" id="PS50195"/>
    </source>
</evidence>
<dbReference type="InterPro" id="IPR001452">
    <property type="entry name" value="SH3_domain"/>
</dbReference>
<dbReference type="GO" id="GO:0006897">
    <property type="term" value="P:endocytosis"/>
    <property type="evidence" value="ECO:0007669"/>
    <property type="project" value="TreeGrafter"/>
</dbReference>